<reference evidence="1 2" key="1">
    <citation type="submission" date="2018-11" db="EMBL/GenBank/DDBJ databases">
        <authorList>
            <consortium name="Pathogen Informatics"/>
        </authorList>
    </citation>
    <scope>NUCLEOTIDE SEQUENCE [LARGE SCALE GENOMIC DNA]</scope>
</reference>
<gene>
    <name evidence="1" type="ORF">HPBE_LOCUS1767</name>
</gene>
<protein>
    <submittedName>
        <fullName evidence="3">Cytochrome c oxidase subunit 3</fullName>
    </submittedName>
</protein>
<accession>A0A183F6H4</accession>
<proteinExistence type="predicted"/>
<dbReference type="WBParaSite" id="HPBE_0000176601-mRNA-1">
    <property type="protein sequence ID" value="HPBE_0000176601-mRNA-1"/>
    <property type="gene ID" value="HPBE_0000176601"/>
</dbReference>
<reference evidence="3" key="2">
    <citation type="submission" date="2019-09" db="UniProtKB">
        <authorList>
            <consortium name="WormBaseParasite"/>
        </authorList>
    </citation>
    <scope>IDENTIFICATION</scope>
</reference>
<accession>A0A3P7UH21</accession>
<evidence type="ECO:0000313" key="2">
    <source>
        <dbReference type="Proteomes" id="UP000050761"/>
    </source>
</evidence>
<evidence type="ECO:0000313" key="1">
    <source>
        <dbReference type="EMBL" id="VDO21207.1"/>
    </source>
</evidence>
<keyword evidence="2" id="KW-1185">Reference proteome</keyword>
<dbReference type="EMBL" id="UZAH01002176">
    <property type="protein sequence ID" value="VDO21207.1"/>
    <property type="molecule type" value="Genomic_DNA"/>
</dbReference>
<sequence>MPWMQPQVNLELSLDQYSLFYGVLASILQAAAYLQFESLSHTYQAMEMLYMHSFNSLIVFLIADVVQVRAKTGDVQPE</sequence>
<dbReference type="OrthoDB" id="417037at2759"/>
<dbReference type="AlphaFoldDB" id="A0A183F6H4"/>
<name>A0A183F6H4_HELPZ</name>
<dbReference type="Proteomes" id="UP000050761">
    <property type="component" value="Unassembled WGS sequence"/>
</dbReference>
<evidence type="ECO:0000313" key="3">
    <source>
        <dbReference type="WBParaSite" id="HPBE_0000176601-mRNA-1"/>
    </source>
</evidence>
<organism evidence="2 3">
    <name type="scientific">Heligmosomoides polygyrus</name>
    <name type="common">Parasitic roundworm</name>
    <dbReference type="NCBI Taxonomy" id="6339"/>
    <lineage>
        <taxon>Eukaryota</taxon>
        <taxon>Metazoa</taxon>
        <taxon>Ecdysozoa</taxon>
        <taxon>Nematoda</taxon>
        <taxon>Chromadorea</taxon>
        <taxon>Rhabditida</taxon>
        <taxon>Rhabditina</taxon>
        <taxon>Rhabditomorpha</taxon>
        <taxon>Strongyloidea</taxon>
        <taxon>Heligmosomidae</taxon>
        <taxon>Heligmosomoides</taxon>
    </lineage>
</organism>